<feature type="domain" description="GHMP kinase C-terminal" evidence="9">
    <location>
        <begin position="287"/>
        <end position="346"/>
    </location>
</feature>
<protein>
    <recommendedName>
        <fullName evidence="7">Galactokinase</fullName>
        <ecNumber evidence="7">2.7.1.6</ecNumber>
    </recommendedName>
</protein>
<dbReference type="Gene3D" id="3.30.70.890">
    <property type="entry name" value="GHMP kinase, C-terminal domain"/>
    <property type="match status" value="1"/>
</dbReference>
<dbReference type="EMBL" id="AP025028">
    <property type="protein sequence ID" value="BDA77135.1"/>
    <property type="molecule type" value="Genomic_DNA"/>
</dbReference>
<keyword evidence="12" id="KW-1185">Reference proteome</keyword>
<proteinExistence type="inferred from homology"/>
<dbReference type="InterPro" id="IPR013750">
    <property type="entry name" value="GHMP_kinase_C_dom"/>
</dbReference>
<dbReference type="Pfam" id="PF08544">
    <property type="entry name" value="GHMP_kinases_C"/>
    <property type="match status" value="1"/>
</dbReference>
<dbReference type="InterPro" id="IPR019539">
    <property type="entry name" value="GalKase_N"/>
</dbReference>
<evidence type="ECO:0000256" key="3">
    <source>
        <dbReference type="ARBA" id="ARBA00022741"/>
    </source>
</evidence>
<dbReference type="NCBIfam" id="TIGR00131">
    <property type="entry name" value="gal_kin"/>
    <property type="match status" value="1"/>
</dbReference>
<gene>
    <name evidence="11" type="primary">galK</name>
    <name evidence="11" type="ORF">LPTSP3_g00650</name>
</gene>
<dbReference type="PANTHER" id="PTHR10457">
    <property type="entry name" value="MEVALONATE KINASE/GALACTOKINASE"/>
    <property type="match status" value="1"/>
</dbReference>
<sequence length="388" mass="44074">MPSQPDLFLEFLNQFEGKQDTIRHFQAPARINIIGEHVDYLGGIVLPAAIDFSIECLIRPKDNNSIILYSSDFDRKTEIKRPFQNSKEDPWSDYIAGVIHELESLGHSIPGFEMLIKGNIPQGAGLSSSAALEVLVGYSLSTVFQIDLTRPEIAVIGQKAENNFVGMKCGIMDQFVIANGKKDHCLSLNTDSLEFNYHHFDLGENEFYLVNSNVKHSLKDSEYNTRRQECESALAKIKRIDPKITNLYSFSLDKSEWKQFDFTEDETKRVIHVTTERERTKSIIRTLSSGNYAEVGKFLYECHWSLSQNFEVSCEETDEIVRLLQNRGALGARMIGGGFGGCVLVLDKIANFFKTSVELEKSYQQKFGYPVKFYKFKISDGVKEIIHS</sequence>
<evidence type="ECO:0000259" key="8">
    <source>
        <dbReference type="Pfam" id="PF00288"/>
    </source>
</evidence>
<evidence type="ECO:0000256" key="6">
    <source>
        <dbReference type="ARBA" id="ARBA00023144"/>
    </source>
</evidence>
<evidence type="ECO:0000259" key="10">
    <source>
        <dbReference type="Pfam" id="PF10509"/>
    </source>
</evidence>
<evidence type="ECO:0000256" key="4">
    <source>
        <dbReference type="ARBA" id="ARBA00022777"/>
    </source>
</evidence>
<dbReference type="Pfam" id="PF00288">
    <property type="entry name" value="GHMP_kinases_N"/>
    <property type="match status" value="1"/>
</dbReference>
<accession>A0ABN6K866</accession>
<dbReference type="PRINTS" id="PR00959">
    <property type="entry name" value="MEVGALKINASE"/>
</dbReference>
<keyword evidence="2" id="KW-0808">Transferase</keyword>
<dbReference type="InterPro" id="IPR036554">
    <property type="entry name" value="GHMP_kinase_C_sf"/>
</dbReference>
<name>A0ABN6K866_9LEPT</name>
<dbReference type="EC" id="2.7.1.6" evidence="7"/>
<dbReference type="InterPro" id="IPR014721">
    <property type="entry name" value="Ribsml_uS5_D2-typ_fold_subgr"/>
</dbReference>
<dbReference type="Proteomes" id="UP000245263">
    <property type="component" value="Chromosome 1"/>
</dbReference>
<keyword evidence="5" id="KW-0067">ATP-binding</keyword>
<evidence type="ECO:0000313" key="11">
    <source>
        <dbReference type="EMBL" id="BDA77135.1"/>
    </source>
</evidence>
<evidence type="ECO:0000256" key="7">
    <source>
        <dbReference type="NCBIfam" id="TIGR00131"/>
    </source>
</evidence>
<dbReference type="SUPFAM" id="SSF55060">
    <property type="entry name" value="GHMP Kinase, C-terminal domain"/>
    <property type="match status" value="1"/>
</dbReference>
<dbReference type="InterPro" id="IPR000705">
    <property type="entry name" value="Galactokinase"/>
</dbReference>
<dbReference type="InterPro" id="IPR006203">
    <property type="entry name" value="GHMP_knse_ATP-bd_CS"/>
</dbReference>
<dbReference type="PANTHER" id="PTHR10457:SF7">
    <property type="entry name" value="GALACTOKINASE-RELATED"/>
    <property type="match status" value="1"/>
</dbReference>
<reference evidence="11 12" key="1">
    <citation type="submission" date="2021-08" db="EMBL/GenBank/DDBJ databases">
        <title>Complete genome sequence of Leptospira kobayashii strain E30.</title>
        <authorList>
            <person name="Nakao R."/>
            <person name="Nakamura S."/>
            <person name="Masuzawa T."/>
            <person name="Koizumi N."/>
        </authorList>
    </citation>
    <scope>NUCLEOTIDE SEQUENCE [LARGE SCALE GENOMIC DNA]</scope>
    <source>
        <strain evidence="11 12">E30</strain>
    </source>
</reference>
<evidence type="ECO:0000313" key="12">
    <source>
        <dbReference type="Proteomes" id="UP000245263"/>
    </source>
</evidence>
<dbReference type="SUPFAM" id="SSF54211">
    <property type="entry name" value="Ribosomal protein S5 domain 2-like"/>
    <property type="match status" value="1"/>
</dbReference>
<dbReference type="InterPro" id="IPR006206">
    <property type="entry name" value="Mevalonate/galactokinase"/>
</dbReference>
<keyword evidence="3" id="KW-0547">Nucleotide-binding</keyword>
<dbReference type="PROSITE" id="PS00627">
    <property type="entry name" value="GHMP_KINASES_ATP"/>
    <property type="match status" value="1"/>
</dbReference>
<dbReference type="Pfam" id="PF10509">
    <property type="entry name" value="GalKase_gal_bdg"/>
    <property type="match status" value="1"/>
</dbReference>
<dbReference type="Gene3D" id="3.30.230.10">
    <property type="match status" value="1"/>
</dbReference>
<evidence type="ECO:0000256" key="1">
    <source>
        <dbReference type="ARBA" id="ARBA00006566"/>
    </source>
</evidence>
<keyword evidence="6" id="KW-0299">Galactose metabolism</keyword>
<evidence type="ECO:0000259" key="9">
    <source>
        <dbReference type="Pfam" id="PF08544"/>
    </source>
</evidence>
<evidence type="ECO:0000256" key="5">
    <source>
        <dbReference type="ARBA" id="ARBA00022840"/>
    </source>
</evidence>
<evidence type="ECO:0000256" key="2">
    <source>
        <dbReference type="ARBA" id="ARBA00022679"/>
    </source>
</evidence>
<dbReference type="InterPro" id="IPR006204">
    <property type="entry name" value="GHMP_kinase_N_dom"/>
</dbReference>
<organism evidence="11 12">
    <name type="scientific">Leptospira kobayashii</name>
    <dbReference type="NCBI Taxonomy" id="1917830"/>
    <lineage>
        <taxon>Bacteria</taxon>
        <taxon>Pseudomonadati</taxon>
        <taxon>Spirochaetota</taxon>
        <taxon>Spirochaetia</taxon>
        <taxon>Leptospirales</taxon>
        <taxon>Leptospiraceae</taxon>
        <taxon>Leptospira</taxon>
    </lineage>
</organism>
<comment type="similarity">
    <text evidence="1">Belongs to the GHMP kinase family. GalK subfamily.</text>
</comment>
<dbReference type="InterPro" id="IPR020568">
    <property type="entry name" value="Ribosomal_Su5_D2-typ_SF"/>
</dbReference>
<dbReference type="PIRSF" id="PIRSF000530">
    <property type="entry name" value="Galactokinase"/>
    <property type="match status" value="1"/>
</dbReference>
<feature type="domain" description="GHMP kinase N-terminal" evidence="8">
    <location>
        <begin position="94"/>
        <end position="180"/>
    </location>
</feature>
<keyword evidence="6" id="KW-0119">Carbohydrate metabolism</keyword>
<dbReference type="RefSeq" id="WP_109021752.1">
    <property type="nucleotide sequence ID" value="NZ_AP025028.1"/>
</dbReference>
<dbReference type="PRINTS" id="PR00473">
    <property type="entry name" value="GALCTOKINASE"/>
</dbReference>
<feature type="domain" description="Galactokinase N-terminal" evidence="10">
    <location>
        <begin position="10"/>
        <end position="60"/>
    </location>
</feature>
<keyword evidence="4" id="KW-0418">Kinase</keyword>